<keyword evidence="2" id="KW-1185">Reference proteome</keyword>
<reference evidence="2" key="1">
    <citation type="journal article" date="2019" name="Int. J. Syst. Evol. Microbiol.">
        <title>The Global Catalogue of Microorganisms (GCM) 10K type strain sequencing project: providing services to taxonomists for standard genome sequencing and annotation.</title>
        <authorList>
            <consortium name="The Broad Institute Genomics Platform"/>
            <consortium name="The Broad Institute Genome Sequencing Center for Infectious Disease"/>
            <person name="Wu L."/>
            <person name="Ma J."/>
        </authorList>
    </citation>
    <scope>NUCLEOTIDE SEQUENCE [LARGE SCALE GENOMIC DNA]</scope>
    <source>
        <strain evidence="2">JCM 3106</strain>
    </source>
</reference>
<evidence type="ECO:0008006" key="3">
    <source>
        <dbReference type="Google" id="ProtNLM"/>
    </source>
</evidence>
<dbReference type="EMBL" id="BAAAWD010000016">
    <property type="protein sequence ID" value="GAA3027293.1"/>
    <property type="molecule type" value="Genomic_DNA"/>
</dbReference>
<accession>A0ABP6KZ46</accession>
<comment type="caution">
    <text evidence="1">The sequence shown here is derived from an EMBL/GenBank/DDBJ whole genome shotgun (WGS) entry which is preliminary data.</text>
</comment>
<protein>
    <recommendedName>
        <fullName evidence="3">Head decoration protein</fullName>
    </recommendedName>
</protein>
<evidence type="ECO:0000313" key="1">
    <source>
        <dbReference type="EMBL" id="GAA3027293.1"/>
    </source>
</evidence>
<dbReference type="Proteomes" id="UP001499930">
    <property type="component" value="Unassembled WGS sequence"/>
</dbReference>
<gene>
    <name evidence="1" type="ORF">GCM10017559_61780</name>
</gene>
<sequence>MALNVLNGLDLGNQRITAVADPSASTDAATKAYVDQVARGLTWKQAVRVATTTSGDLATGYEAGDVIDGVTLTAGDRILVKDQGAAAENGIYVVAATGAPARATDLPAGGDGKGVAVTVTSGSVNGDRVYIQTADTATVGIDALTWSQLGGSGGTSYTAGDGLTESPAGTFNVNIGAGLEFSADAVRIAAAAAGAGLTGGAGSALAVGAGSGITVNANDVALASSTAGAGLTYTTGVLAVGGGTGISVTGDAVAVDTGVVSRHVAANVGDGVATQIDVAHNLGTYDVSVEVFTNSGGRETVLCDVSRPDTNTVRLNFAAPPTSGQYRAVVQG</sequence>
<evidence type="ECO:0000313" key="2">
    <source>
        <dbReference type="Proteomes" id="UP001499930"/>
    </source>
</evidence>
<name>A0ABP6KZ46_9ACTN</name>
<organism evidence="1 2">
    <name type="scientific">Streptosporangium longisporum</name>
    <dbReference type="NCBI Taxonomy" id="46187"/>
    <lineage>
        <taxon>Bacteria</taxon>
        <taxon>Bacillati</taxon>
        <taxon>Actinomycetota</taxon>
        <taxon>Actinomycetes</taxon>
        <taxon>Streptosporangiales</taxon>
        <taxon>Streptosporangiaceae</taxon>
        <taxon>Streptosporangium</taxon>
    </lineage>
</organism>
<proteinExistence type="predicted"/>
<dbReference type="RefSeq" id="WP_344901959.1">
    <property type="nucleotide sequence ID" value="NZ_BAAAWD010000016.1"/>
</dbReference>